<keyword evidence="6" id="KW-0799">Topoisomerase</keyword>
<comment type="caution">
    <text evidence="15">The sequence shown here is derived from an EMBL/GenBank/DDBJ whole genome shotgun (WGS) entry which is preliminary data.</text>
</comment>
<dbReference type="InterPro" id="IPR013497">
    <property type="entry name" value="Topo_IA_cen"/>
</dbReference>
<dbReference type="InterPro" id="IPR023406">
    <property type="entry name" value="Topo_IA_AS"/>
</dbReference>
<accession>A0A1C2INJ7</accession>
<proteinExistence type="inferred from homology"/>
<dbReference type="GO" id="GO:0006310">
    <property type="term" value="P:DNA recombination"/>
    <property type="evidence" value="ECO:0007669"/>
    <property type="project" value="TreeGrafter"/>
</dbReference>
<dbReference type="Proteomes" id="UP000094893">
    <property type="component" value="Unassembled WGS sequence"/>
</dbReference>
<evidence type="ECO:0000256" key="10">
    <source>
        <dbReference type="ARBA" id="ARBA00031985"/>
    </source>
</evidence>
<dbReference type="GO" id="GO:0006281">
    <property type="term" value="P:DNA repair"/>
    <property type="evidence" value="ECO:0007669"/>
    <property type="project" value="TreeGrafter"/>
</dbReference>
<comment type="similarity">
    <text evidence="2">Belongs to the type IA topoisomerase family.</text>
</comment>
<dbReference type="GO" id="GO:0006265">
    <property type="term" value="P:DNA topological change"/>
    <property type="evidence" value="ECO:0007669"/>
    <property type="project" value="InterPro"/>
</dbReference>
<dbReference type="PROSITE" id="PS00396">
    <property type="entry name" value="TOPO_IA_1"/>
    <property type="match status" value="1"/>
</dbReference>
<dbReference type="InterPro" id="IPR003601">
    <property type="entry name" value="Topo_IA_2"/>
</dbReference>
<evidence type="ECO:0000256" key="2">
    <source>
        <dbReference type="ARBA" id="ARBA00009446"/>
    </source>
</evidence>
<evidence type="ECO:0000256" key="9">
    <source>
        <dbReference type="ARBA" id="ARBA00030003"/>
    </source>
</evidence>
<dbReference type="GO" id="GO:0003677">
    <property type="term" value="F:DNA binding"/>
    <property type="evidence" value="ECO:0007669"/>
    <property type="project" value="UniProtKB-KW"/>
</dbReference>
<dbReference type="GO" id="GO:0046872">
    <property type="term" value="F:metal ion binding"/>
    <property type="evidence" value="ECO:0007669"/>
    <property type="project" value="UniProtKB-KW"/>
</dbReference>
<dbReference type="PROSITE" id="PS52039">
    <property type="entry name" value="TOPO_IA_2"/>
    <property type="match status" value="1"/>
</dbReference>
<evidence type="ECO:0000259" key="14">
    <source>
        <dbReference type="PROSITE" id="PS52039"/>
    </source>
</evidence>
<dbReference type="InterPro" id="IPR023405">
    <property type="entry name" value="Topo_IA_core_domain"/>
</dbReference>
<dbReference type="PANTHER" id="PTHR11390">
    <property type="entry name" value="PROKARYOTIC DNA TOPOISOMERASE"/>
    <property type="match status" value="1"/>
</dbReference>
<keyword evidence="8 15" id="KW-0413">Isomerase</keyword>
<dbReference type="SUPFAM" id="SSF56712">
    <property type="entry name" value="Prokaryotic type I DNA topoisomerase"/>
    <property type="match status" value="1"/>
</dbReference>
<dbReference type="Pfam" id="PF01751">
    <property type="entry name" value="Toprim"/>
    <property type="match status" value="1"/>
</dbReference>
<evidence type="ECO:0000313" key="16">
    <source>
        <dbReference type="Proteomes" id="UP000094893"/>
    </source>
</evidence>
<dbReference type="NCBIfam" id="TIGR01056">
    <property type="entry name" value="topB"/>
    <property type="match status" value="1"/>
</dbReference>
<dbReference type="GO" id="GO:0003917">
    <property type="term" value="F:DNA topoisomerase type I (single strand cut, ATP-independent) activity"/>
    <property type="evidence" value="ECO:0007669"/>
    <property type="project" value="UniProtKB-EC"/>
</dbReference>
<evidence type="ECO:0000256" key="7">
    <source>
        <dbReference type="ARBA" id="ARBA00023125"/>
    </source>
</evidence>
<dbReference type="InterPro" id="IPR003602">
    <property type="entry name" value="Topo_IA_DNA-bd_dom"/>
</dbReference>
<protein>
    <recommendedName>
        <fullName evidence="3">DNA topoisomerase</fullName>
        <ecNumber evidence="3">5.6.2.1</ecNumber>
    </recommendedName>
    <alternativeName>
        <fullName evidence="12">Omega-protein</fullName>
    </alternativeName>
    <alternativeName>
        <fullName evidence="11">Relaxing enzyme</fullName>
    </alternativeName>
    <alternativeName>
        <fullName evidence="9">Swivelase</fullName>
    </alternativeName>
    <alternativeName>
        <fullName evidence="10">Untwisting enzyme</fullName>
    </alternativeName>
</protein>
<dbReference type="Gene3D" id="2.70.20.10">
    <property type="entry name" value="Topoisomerase I, domain 3"/>
    <property type="match status" value="1"/>
</dbReference>
<dbReference type="Gene3D" id="1.10.460.10">
    <property type="entry name" value="Topoisomerase I, domain 2"/>
    <property type="match status" value="1"/>
</dbReference>
<evidence type="ECO:0000256" key="5">
    <source>
        <dbReference type="ARBA" id="ARBA00022842"/>
    </source>
</evidence>
<dbReference type="InterPro" id="IPR000380">
    <property type="entry name" value="Topo_IA"/>
</dbReference>
<dbReference type="Pfam" id="PF01131">
    <property type="entry name" value="Topoisom_bac"/>
    <property type="match status" value="1"/>
</dbReference>
<keyword evidence="4" id="KW-0479">Metal-binding</keyword>
<dbReference type="PANTHER" id="PTHR11390:SF21">
    <property type="entry name" value="DNA TOPOISOMERASE 3-ALPHA"/>
    <property type="match status" value="1"/>
</dbReference>
<dbReference type="EC" id="5.6.2.1" evidence="3"/>
<keyword evidence="5" id="KW-0460">Magnesium</keyword>
<evidence type="ECO:0000256" key="3">
    <source>
        <dbReference type="ARBA" id="ARBA00012891"/>
    </source>
</evidence>
<dbReference type="SMART" id="SM00436">
    <property type="entry name" value="TOP1Bc"/>
    <property type="match status" value="1"/>
</dbReference>
<reference evidence="15 16" key="1">
    <citation type="journal article" date="2016" name="Int. J. Mol. Sci.">
        <title>Comparative genomics of the extreme acidophile Acidithiobacillus thiooxidans reveals intraspecific divergence and niche adaptation.</title>
        <authorList>
            <person name="Zhang X."/>
            <person name="Feng X."/>
            <person name="Tao J."/>
            <person name="Ma L."/>
            <person name="Xiao Y."/>
            <person name="Liang Y."/>
            <person name="Liu X."/>
            <person name="Yin H."/>
        </authorList>
    </citation>
    <scope>NUCLEOTIDE SEQUENCE [LARGE SCALE GENOMIC DNA]</scope>
    <source>
        <strain evidence="15 16">A02</strain>
    </source>
</reference>
<feature type="domain" description="Toprim" evidence="13">
    <location>
        <begin position="1"/>
        <end position="130"/>
    </location>
</feature>
<dbReference type="AlphaFoldDB" id="A0A1C2INJ7"/>
<dbReference type="SMART" id="SM00493">
    <property type="entry name" value="TOPRIM"/>
    <property type="match status" value="1"/>
</dbReference>
<evidence type="ECO:0000256" key="11">
    <source>
        <dbReference type="ARBA" id="ARBA00032235"/>
    </source>
</evidence>
<dbReference type="Gene3D" id="1.10.290.10">
    <property type="entry name" value="Topoisomerase I, domain 4"/>
    <property type="match status" value="1"/>
</dbReference>
<dbReference type="InterPro" id="IPR013826">
    <property type="entry name" value="Topo_IA_cen_sub3"/>
</dbReference>
<dbReference type="CDD" id="cd03362">
    <property type="entry name" value="TOPRIM_TopoIA_TopoIII"/>
    <property type="match status" value="1"/>
</dbReference>
<evidence type="ECO:0000313" key="15">
    <source>
        <dbReference type="EMBL" id="OCX68231.1"/>
    </source>
</evidence>
<dbReference type="GO" id="GO:0043597">
    <property type="term" value="C:cytoplasmic replication fork"/>
    <property type="evidence" value="ECO:0007669"/>
    <property type="project" value="TreeGrafter"/>
</dbReference>
<dbReference type="InterPro" id="IPR034144">
    <property type="entry name" value="TOPRIM_TopoIII"/>
</dbReference>
<dbReference type="InterPro" id="IPR005738">
    <property type="entry name" value="TopoIII"/>
</dbReference>
<keyword evidence="7" id="KW-0238">DNA-binding</keyword>
<dbReference type="InterPro" id="IPR006171">
    <property type="entry name" value="TOPRIM_dom"/>
</dbReference>
<dbReference type="PROSITE" id="PS50880">
    <property type="entry name" value="TOPRIM"/>
    <property type="match status" value="1"/>
</dbReference>
<sequence>MKLIIAEKPSLAKAIRDVVGRDYTVTNAFGHILEQAEPDEYTPADVPVNPKTGKKRWRLEDLPIFPQQWIKHPKPDAKEQLMKIKGMLKEAALVVNAGDPDREGQLLIDEILEYCHYRGPVQRVWLASLDETSVKKAFANLRDNKEYHTLSQAAEARSQADWVVGMNLTRAWTIRNSGLLSVGRVQTPTLALVVRRDLEIEQFKPRDFFEVIAHCRHQNGDFLAKWKPSANDGQGFDEEGRLVDRALADKIAAKAAGQGKVLRYEAKDSKQSAPLPFSLSALQKAASAKYGMSANQVLETAQALYEKKITSYPRSDARYLPEEQHGDAGRILSHLPIPDQLKTKVSANRKHPAWNTGKVTAHHAIIPTGDRASGLTDAEQKIYDLIWKSYVALFLQDYLYKAIGVTVSLGGEQWIASGRLDMDMGWKALYGASAADDDEDGDSDGKAKLPAMTTGDAIAGQKGEVQAKQTKPPARFTDGTMIEAMSNIHKFVTDAAAKAKLKETSGIGTEATRANVLETLVKRGFVTRTGKQIISTATGRSLIKALPTDLTDPVTTARWEDHLSSIADGKLDPDKFMGAIQQMVREQLGKVTAGVSVSGGKSGGVTGGQKKAGPQCPDCKTATIILATKTGKPFVKCEKCGSAWWPDRNDPKKLGSKWEARK</sequence>
<evidence type="ECO:0000259" key="13">
    <source>
        <dbReference type="PROSITE" id="PS50880"/>
    </source>
</evidence>
<dbReference type="NCBIfam" id="NF005829">
    <property type="entry name" value="PRK07726.1"/>
    <property type="match status" value="1"/>
</dbReference>
<feature type="domain" description="Topo IA-type catalytic" evidence="14">
    <location>
        <begin position="147"/>
        <end position="588"/>
    </location>
</feature>
<dbReference type="PRINTS" id="PR00417">
    <property type="entry name" value="PRTPISMRASEI"/>
</dbReference>
<evidence type="ECO:0000256" key="1">
    <source>
        <dbReference type="ARBA" id="ARBA00000213"/>
    </source>
</evidence>
<organism evidence="15 16">
    <name type="scientific">Acidithiobacillus thiooxidans</name>
    <name type="common">Thiobacillus thiooxidans</name>
    <dbReference type="NCBI Taxonomy" id="930"/>
    <lineage>
        <taxon>Bacteria</taxon>
        <taxon>Pseudomonadati</taxon>
        <taxon>Pseudomonadota</taxon>
        <taxon>Acidithiobacillia</taxon>
        <taxon>Acidithiobacillales</taxon>
        <taxon>Acidithiobacillaceae</taxon>
        <taxon>Acidithiobacillus</taxon>
    </lineage>
</organism>
<evidence type="ECO:0000256" key="8">
    <source>
        <dbReference type="ARBA" id="ARBA00023235"/>
    </source>
</evidence>
<gene>
    <name evidence="15" type="ORF">A6P07_18580</name>
</gene>
<comment type="catalytic activity">
    <reaction evidence="1">
        <text>ATP-independent breakage of single-stranded DNA, followed by passage and rejoining.</text>
        <dbReference type="EC" id="5.6.2.1"/>
    </reaction>
</comment>
<dbReference type="EMBL" id="LWSA01000307">
    <property type="protein sequence ID" value="OCX68231.1"/>
    <property type="molecule type" value="Genomic_DNA"/>
</dbReference>
<evidence type="ECO:0000256" key="4">
    <source>
        <dbReference type="ARBA" id="ARBA00022723"/>
    </source>
</evidence>
<dbReference type="InterPro" id="IPR013824">
    <property type="entry name" value="Topo_IA_cen_sub1"/>
</dbReference>
<dbReference type="RefSeq" id="WP_024894057.1">
    <property type="nucleotide sequence ID" value="NZ_LWRZ01000083.1"/>
</dbReference>
<name>A0A1C2INJ7_ACITH</name>
<evidence type="ECO:0000256" key="6">
    <source>
        <dbReference type="ARBA" id="ARBA00023029"/>
    </source>
</evidence>
<dbReference type="Gene3D" id="3.40.50.140">
    <property type="match status" value="1"/>
</dbReference>
<dbReference type="CDD" id="cd00186">
    <property type="entry name" value="TOP1Ac"/>
    <property type="match status" value="1"/>
</dbReference>
<dbReference type="InterPro" id="IPR013825">
    <property type="entry name" value="Topo_IA_cen_sub2"/>
</dbReference>
<evidence type="ECO:0000256" key="12">
    <source>
        <dbReference type="ARBA" id="ARBA00032877"/>
    </source>
</evidence>
<dbReference type="SMART" id="SM00437">
    <property type="entry name" value="TOP1Ac"/>
    <property type="match status" value="1"/>
</dbReference>